<gene>
    <name evidence="1" type="ORF">C1645_826423</name>
</gene>
<sequence>MDDEHWAILFDDEYIRAEDYKRNSKTLDEFDRFLEELPSLLKKKTSVVLNHCLRCRKITIPSGNTDDDLQCYRIKYSHQVERILTVDALRDTKLDLTTLSALFNEAGMNFEDFSQSMDNFLEKHKIYICERCDALSATPEHAGYRNPSHNHCSVLESLNQVKEIEIEFDLLNLFEILKSCVDIHRPNRLSKKWDLFSDDIPLVKRDFYCGHFGKVEWARYIKIDDYYIKNDTLLQYTQFLNDLPKRLHYCAVYKCVNCNRLASSPKFAGLCYQTNQWVSDEAYLPQIPHKNREIDNVEVFIKAKVSLNTLSKVYAQRYNEQSIHLNNFLSGLLGFSYFIKTCDIFTCTQCGLFSALKQGGSLCRKPYRNHVFERINDVLTFYDEPINLFDLQYVLRTALNIAYPDKPVYIPKN</sequence>
<keyword evidence="2" id="KW-1185">Reference proteome</keyword>
<dbReference type="Proteomes" id="UP000265703">
    <property type="component" value="Unassembled WGS sequence"/>
</dbReference>
<name>A0A397SZY6_9GLOM</name>
<organism evidence="1 2">
    <name type="scientific">Glomus cerebriforme</name>
    <dbReference type="NCBI Taxonomy" id="658196"/>
    <lineage>
        <taxon>Eukaryota</taxon>
        <taxon>Fungi</taxon>
        <taxon>Fungi incertae sedis</taxon>
        <taxon>Mucoromycota</taxon>
        <taxon>Glomeromycotina</taxon>
        <taxon>Glomeromycetes</taxon>
        <taxon>Glomerales</taxon>
        <taxon>Glomeraceae</taxon>
        <taxon>Glomus</taxon>
    </lineage>
</organism>
<comment type="caution">
    <text evidence="1">The sequence shown here is derived from an EMBL/GenBank/DDBJ whole genome shotgun (WGS) entry which is preliminary data.</text>
</comment>
<protein>
    <submittedName>
        <fullName evidence="1">Uncharacterized protein</fullName>
    </submittedName>
</protein>
<accession>A0A397SZY6</accession>
<evidence type="ECO:0000313" key="2">
    <source>
        <dbReference type="Proteomes" id="UP000265703"/>
    </source>
</evidence>
<proteinExistence type="predicted"/>
<reference evidence="1 2" key="1">
    <citation type="submission" date="2018-06" db="EMBL/GenBank/DDBJ databases">
        <title>Comparative genomics reveals the genomic features of Rhizophagus irregularis, R. cerebriforme, R. diaphanum and Gigaspora rosea, and their symbiotic lifestyle signature.</title>
        <authorList>
            <person name="Morin E."/>
            <person name="San Clemente H."/>
            <person name="Chen E.C.H."/>
            <person name="De La Providencia I."/>
            <person name="Hainaut M."/>
            <person name="Kuo A."/>
            <person name="Kohler A."/>
            <person name="Murat C."/>
            <person name="Tang N."/>
            <person name="Roy S."/>
            <person name="Loubradou J."/>
            <person name="Henrissat B."/>
            <person name="Grigoriev I.V."/>
            <person name="Corradi N."/>
            <person name="Roux C."/>
            <person name="Martin F.M."/>
        </authorList>
    </citation>
    <scope>NUCLEOTIDE SEQUENCE [LARGE SCALE GENOMIC DNA]</scope>
    <source>
        <strain evidence="1 2">DAOM 227022</strain>
    </source>
</reference>
<dbReference type="EMBL" id="QKYT01000266">
    <property type="protein sequence ID" value="RIA88364.1"/>
    <property type="molecule type" value="Genomic_DNA"/>
</dbReference>
<dbReference type="AlphaFoldDB" id="A0A397SZY6"/>
<dbReference type="OrthoDB" id="2303642at2759"/>
<evidence type="ECO:0000313" key="1">
    <source>
        <dbReference type="EMBL" id="RIA88364.1"/>
    </source>
</evidence>